<evidence type="ECO:0000313" key="9">
    <source>
        <dbReference type="Proteomes" id="UP000054217"/>
    </source>
</evidence>
<evidence type="ECO:0000256" key="2">
    <source>
        <dbReference type="ARBA" id="ARBA00012043"/>
    </source>
</evidence>
<dbReference type="InterPro" id="IPR013785">
    <property type="entry name" value="Aldolase_TIM"/>
</dbReference>
<dbReference type="InterPro" id="IPR002028">
    <property type="entry name" value="Trp_synthase_suA"/>
</dbReference>
<organism evidence="8 9">
    <name type="scientific">Pisolithus tinctorius Marx 270</name>
    <dbReference type="NCBI Taxonomy" id="870435"/>
    <lineage>
        <taxon>Eukaryota</taxon>
        <taxon>Fungi</taxon>
        <taxon>Dikarya</taxon>
        <taxon>Basidiomycota</taxon>
        <taxon>Agaricomycotina</taxon>
        <taxon>Agaricomycetes</taxon>
        <taxon>Agaricomycetidae</taxon>
        <taxon>Boletales</taxon>
        <taxon>Sclerodermatineae</taxon>
        <taxon>Pisolithaceae</taxon>
        <taxon>Pisolithus</taxon>
    </lineage>
</organism>
<dbReference type="Gene3D" id="3.20.20.70">
    <property type="entry name" value="Aldolase class I"/>
    <property type="match status" value="1"/>
</dbReference>
<evidence type="ECO:0000313" key="8">
    <source>
        <dbReference type="EMBL" id="KIO01523.1"/>
    </source>
</evidence>
<evidence type="ECO:0000256" key="7">
    <source>
        <dbReference type="ARBA" id="ARBA00049047"/>
    </source>
</evidence>
<dbReference type="HOGENOM" id="CLU_2543495_0_0_1"/>
<proteinExistence type="predicted"/>
<comment type="catalytic activity">
    <reaction evidence="7">
        <text>(1S,2R)-1-C-(indol-3-yl)glycerol 3-phosphate + L-serine = D-glyceraldehyde 3-phosphate + L-tryptophan + H2O</text>
        <dbReference type="Rhea" id="RHEA:10532"/>
        <dbReference type="ChEBI" id="CHEBI:15377"/>
        <dbReference type="ChEBI" id="CHEBI:33384"/>
        <dbReference type="ChEBI" id="CHEBI:57912"/>
        <dbReference type="ChEBI" id="CHEBI:58866"/>
        <dbReference type="ChEBI" id="CHEBI:59776"/>
        <dbReference type="EC" id="4.2.1.20"/>
    </reaction>
</comment>
<dbReference type="GO" id="GO:0004834">
    <property type="term" value="F:tryptophan synthase activity"/>
    <property type="evidence" value="ECO:0007669"/>
    <property type="project" value="UniProtKB-EC"/>
</dbReference>
<reference evidence="9" key="2">
    <citation type="submission" date="2015-01" db="EMBL/GenBank/DDBJ databases">
        <title>Evolutionary Origins and Diversification of the Mycorrhizal Mutualists.</title>
        <authorList>
            <consortium name="DOE Joint Genome Institute"/>
            <consortium name="Mycorrhizal Genomics Consortium"/>
            <person name="Kohler A."/>
            <person name="Kuo A."/>
            <person name="Nagy L.G."/>
            <person name="Floudas D."/>
            <person name="Copeland A."/>
            <person name="Barry K.W."/>
            <person name="Cichocki N."/>
            <person name="Veneault-Fourrey C."/>
            <person name="LaButti K."/>
            <person name="Lindquist E.A."/>
            <person name="Lipzen A."/>
            <person name="Lundell T."/>
            <person name="Morin E."/>
            <person name="Murat C."/>
            <person name="Riley R."/>
            <person name="Ohm R."/>
            <person name="Sun H."/>
            <person name="Tunlid A."/>
            <person name="Henrissat B."/>
            <person name="Grigoriev I.V."/>
            <person name="Hibbett D.S."/>
            <person name="Martin F."/>
        </authorList>
    </citation>
    <scope>NUCLEOTIDE SEQUENCE [LARGE SCALE GENOMIC DNA]</scope>
    <source>
        <strain evidence="9">Marx 270</strain>
    </source>
</reference>
<dbReference type="EC" id="4.2.1.20" evidence="2"/>
<keyword evidence="4" id="KW-0822">Tryptophan biosynthesis</keyword>
<keyword evidence="3" id="KW-0028">Amino-acid biosynthesis</keyword>
<accession>A0A0C3IXE7</accession>
<dbReference type="EMBL" id="KN831987">
    <property type="protein sequence ID" value="KIO01523.1"/>
    <property type="molecule type" value="Genomic_DNA"/>
</dbReference>
<gene>
    <name evidence="8" type="ORF">M404DRAFT_28566</name>
</gene>
<reference evidence="8 9" key="1">
    <citation type="submission" date="2014-04" db="EMBL/GenBank/DDBJ databases">
        <authorList>
            <consortium name="DOE Joint Genome Institute"/>
            <person name="Kuo A."/>
            <person name="Kohler A."/>
            <person name="Costa M.D."/>
            <person name="Nagy L.G."/>
            <person name="Floudas D."/>
            <person name="Copeland A."/>
            <person name="Barry K.W."/>
            <person name="Cichocki N."/>
            <person name="Veneault-Fourrey C."/>
            <person name="LaButti K."/>
            <person name="Lindquist E.A."/>
            <person name="Lipzen A."/>
            <person name="Lundell T."/>
            <person name="Morin E."/>
            <person name="Murat C."/>
            <person name="Sun H."/>
            <person name="Tunlid A."/>
            <person name="Henrissat B."/>
            <person name="Grigoriev I.V."/>
            <person name="Hibbett D.S."/>
            <person name="Martin F."/>
            <person name="Nordberg H.P."/>
            <person name="Cantor M.N."/>
            <person name="Hua S.X."/>
        </authorList>
    </citation>
    <scope>NUCLEOTIDE SEQUENCE [LARGE SCALE GENOMIC DNA]</scope>
    <source>
        <strain evidence="8 9">Marx 270</strain>
    </source>
</reference>
<keyword evidence="6" id="KW-0456">Lyase</keyword>
<sequence>MEFLNPSQKFAAFNDHVESPAISKVLNIVYWESHTLVTVVTTGHLRKDDTVPVLLLMQDGTADVFDIGVPFSNPIRAFKKLTL</sequence>
<dbReference type="Proteomes" id="UP000054217">
    <property type="component" value="Unassembled WGS sequence"/>
</dbReference>
<keyword evidence="5" id="KW-0057">Aromatic amino acid biosynthesis</keyword>
<dbReference type="InterPro" id="IPR011060">
    <property type="entry name" value="RibuloseP-bd_barrel"/>
</dbReference>
<keyword evidence="9" id="KW-1185">Reference proteome</keyword>
<name>A0A0C3IXE7_PISTI</name>
<evidence type="ECO:0000256" key="4">
    <source>
        <dbReference type="ARBA" id="ARBA00022822"/>
    </source>
</evidence>
<dbReference type="AlphaFoldDB" id="A0A0C3IXE7"/>
<dbReference type="SUPFAM" id="SSF51366">
    <property type="entry name" value="Ribulose-phoshate binding barrel"/>
    <property type="match status" value="1"/>
</dbReference>
<evidence type="ECO:0000256" key="3">
    <source>
        <dbReference type="ARBA" id="ARBA00022605"/>
    </source>
</evidence>
<dbReference type="UniPathway" id="UPA00035">
    <property type="reaction ID" value="UER00044"/>
</dbReference>
<evidence type="ECO:0000256" key="5">
    <source>
        <dbReference type="ARBA" id="ARBA00023141"/>
    </source>
</evidence>
<dbReference type="InParanoid" id="A0A0C3IXE7"/>
<evidence type="ECO:0000256" key="6">
    <source>
        <dbReference type="ARBA" id="ARBA00023239"/>
    </source>
</evidence>
<protein>
    <recommendedName>
        <fullName evidence="2">tryptophan synthase</fullName>
        <ecNumber evidence="2">4.2.1.20</ecNumber>
    </recommendedName>
</protein>
<evidence type="ECO:0000256" key="1">
    <source>
        <dbReference type="ARBA" id="ARBA00004733"/>
    </source>
</evidence>
<dbReference type="OrthoDB" id="2643261at2759"/>
<comment type="pathway">
    <text evidence="1">Amino-acid biosynthesis; L-tryptophan biosynthesis; L-tryptophan from chorismate: step 5/5.</text>
</comment>
<dbReference type="Pfam" id="PF00290">
    <property type="entry name" value="Trp_syntA"/>
    <property type="match status" value="1"/>
</dbReference>